<sequence>MYAWNNQANCHHWHCRAAGFAAFEAVVNSCFVIESKLLAPGLMAVPLCECVSFKRLVFLLVGIIQLSFSCTV</sequence>
<dbReference type="AlphaFoldDB" id="A0A855FZK5"/>
<dbReference type="Proteomes" id="UP000230463">
    <property type="component" value="Unassembled WGS sequence"/>
</dbReference>
<organism evidence="1 2">
    <name type="scientific">Snodgrassella alvi</name>
    <dbReference type="NCBI Taxonomy" id="1196083"/>
    <lineage>
        <taxon>Bacteria</taxon>
        <taxon>Pseudomonadati</taxon>
        <taxon>Pseudomonadota</taxon>
        <taxon>Betaproteobacteria</taxon>
        <taxon>Neisseriales</taxon>
        <taxon>Neisseriaceae</taxon>
        <taxon>Snodgrassella</taxon>
    </lineage>
</organism>
<name>A0A855FZK5_9NEIS</name>
<protein>
    <submittedName>
        <fullName evidence="1">Uncharacterized protein</fullName>
    </submittedName>
</protein>
<proteinExistence type="predicted"/>
<comment type="caution">
    <text evidence="1">The sequence shown here is derived from an EMBL/GenBank/DDBJ whole genome shotgun (WGS) entry which is preliminary data.</text>
</comment>
<gene>
    <name evidence="1" type="ORF">BHC57_08910</name>
</gene>
<dbReference type="EMBL" id="MEIU01000060">
    <property type="protein sequence ID" value="PIT59315.1"/>
    <property type="molecule type" value="Genomic_DNA"/>
</dbReference>
<evidence type="ECO:0000313" key="1">
    <source>
        <dbReference type="EMBL" id="PIT59315.1"/>
    </source>
</evidence>
<accession>A0A855FZK5</accession>
<reference evidence="1 2" key="1">
    <citation type="journal article" date="2017" name="MBio">
        <title>Type VI secretion-mediated competition in the bee gut microbiome.</title>
        <authorList>
            <person name="Steele M.I."/>
            <person name="Kwong W.K."/>
            <person name="Powell J.E."/>
            <person name="Whiteley M."/>
            <person name="Moran N.A."/>
        </authorList>
    </citation>
    <scope>NUCLEOTIDE SEQUENCE [LARGE SCALE GENOMIC DNA]</scope>
    <source>
        <strain evidence="1 2">HK3</strain>
    </source>
</reference>
<evidence type="ECO:0000313" key="2">
    <source>
        <dbReference type="Proteomes" id="UP000230463"/>
    </source>
</evidence>